<name>A0A438BC26_9NOCA</name>
<protein>
    <submittedName>
        <fullName evidence="1">Haloacid dehalogenase-like hydrolase</fullName>
    </submittedName>
</protein>
<comment type="caution">
    <text evidence="1">The sequence shown here is derived from an EMBL/GenBank/DDBJ whole genome shotgun (WGS) entry which is preliminary data.</text>
</comment>
<evidence type="ECO:0000313" key="2">
    <source>
        <dbReference type="Proteomes" id="UP000286208"/>
    </source>
</evidence>
<dbReference type="Gene3D" id="3.40.50.1000">
    <property type="entry name" value="HAD superfamily/HAD-like"/>
    <property type="match status" value="1"/>
</dbReference>
<dbReference type="Proteomes" id="UP000286208">
    <property type="component" value="Unassembled WGS sequence"/>
</dbReference>
<dbReference type="EMBL" id="RKLP01000008">
    <property type="protein sequence ID" value="RVW08544.1"/>
    <property type="molecule type" value="Genomic_DNA"/>
</dbReference>
<keyword evidence="1" id="KW-0378">Hydrolase</keyword>
<dbReference type="CDD" id="cd01427">
    <property type="entry name" value="HAD_like"/>
    <property type="match status" value="1"/>
</dbReference>
<dbReference type="Pfam" id="PF12710">
    <property type="entry name" value="HAD"/>
    <property type="match status" value="1"/>
</dbReference>
<dbReference type="InterPro" id="IPR036412">
    <property type="entry name" value="HAD-like_sf"/>
</dbReference>
<sequence length="319" mass="35567">MADTLESWVDGETRSAIVDFVERVTEVGGSDYVEPVARVAVFDNDGTLWCEQPMPIQLDFTIRRLADMADRDPSLRSQQPWKAAYENDTHWLGAAMVKHYHGDDADLKLLMGAITRAFGEVTVEEYDARVTGFFGAADHPTLARPYRGCGYTPMVELLRYLEANGFTTYIASGGDRDFMRPIAGELYGVPPERIIGSALGLSYREGEGTTDLLYKAAMDFFDDGPEKPVRIWSRIGRRPILSVGNSNGDLPMLAFSELPGVPALRLLIHHDDGDREFDYVAGAEDALDHARRNDWTVVSMKNDWHEVFTPDTARAQGVL</sequence>
<evidence type="ECO:0000313" key="1">
    <source>
        <dbReference type="EMBL" id="RVW08544.1"/>
    </source>
</evidence>
<organism evidence="1 2">
    <name type="scientific">Prescottella agglutinans</name>
    <dbReference type="NCBI Taxonomy" id="1644129"/>
    <lineage>
        <taxon>Bacteria</taxon>
        <taxon>Bacillati</taxon>
        <taxon>Actinomycetota</taxon>
        <taxon>Actinomycetes</taxon>
        <taxon>Mycobacteriales</taxon>
        <taxon>Nocardiaceae</taxon>
        <taxon>Prescottella</taxon>
    </lineage>
</organism>
<proteinExistence type="predicted"/>
<dbReference type="OrthoDB" id="9799365at2"/>
<gene>
    <name evidence="1" type="ORF">EGT67_16700</name>
</gene>
<dbReference type="InterPro" id="IPR023214">
    <property type="entry name" value="HAD_sf"/>
</dbReference>
<dbReference type="AlphaFoldDB" id="A0A438BC26"/>
<dbReference type="GO" id="GO:0016787">
    <property type="term" value="F:hydrolase activity"/>
    <property type="evidence" value="ECO:0007669"/>
    <property type="project" value="UniProtKB-KW"/>
</dbReference>
<dbReference type="SUPFAM" id="SSF56784">
    <property type="entry name" value="HAD-like"/>
    <property type="match status" value="1"/>
</dbReference>
<accession>A0A438BC26</accession>
<reference evidence="1 2" key="1">
    <citation type="submission" date="2018-11" db="EMBL/GenBank/DDBJ databases">
        <title>Rhodococcus spongicola sp. nov. and Rhodococcus xishaensis sp. nov. from marine sponges.</title>
        <authorList>
            <person name="Li L."/>
            <person name="Lin H.W."/>
        </authorList>
    </citation>
    <scope>NUCLEOTIDE SEQUENCE [LARGE SCALE GENOMIC DNA]</scope>
    <source>
        <strain evidence="1 2">CCTCC AB2014297</strain>
    </source>
</reference>
<keyword evidence="2" id="KW-1185">Reference proteome</keyword>
<dbReference type="RefSeq" id="WP_127917197.1">
    <property type="nucleotide sequence ID" value="NZ_RKLP01000008.1"/>
</dbReference>